<dbReference type="EMBL" id="FMTP01000011">
    <property type="protein sequence ID" value="SCW96201.1"/>
    <property type="molecule type" value="Genomic_DNA"/>
</dbReference>
<evidence type="ECO:0000256" key="1">
    <source>
        <dbReference type="ARBA" id="ARBA00001936"/>
    </source>
</evidence>
<feature type="domain" description="Nudix hydrolase" evidence="7">
    <location>
        <begin position="23"/>
        <end position="218"/>
    </location>
</feature>
<evidence type="ECO:0000313" key="8">
    <source>
        <dbReference type="EMBL" id="SCW96201.1"/>
    </source>
</evidence>
<sequence>MNLTDVSRDFPRDRPDAVHPLVRPVDAAALILVDRSKRKPRILLGRRNPALRFMPGKFVFPGGRVDVVDRRVPVYGMLDSESERRLLARITRPSTVRARALALAAIRETCEETGLLLGTDEAGDPGKLPGAWHAFGEAGLFPNLEALTFVARAVTPPRLARRFDTRFFMADISHVAHRLDGVIGPEAELVEAQWLTLEDARQADVPDITRAILAEVAPRLAGGHRPWQPVPFFFSRGGKVVRESIA</sequence>
<keyword evidence="6" id="KW-0464">Manganese</keyword>
<accession>A0A1G4URD8</accession>
<proteinExistence type="predicted"/>
<keyword evidence="4" id="KW-0378">Hydrolase</keyword>
<gene>
    <name evidence="8" type="ORF">SAMN05660859_0195</name>
</gene>
<comment type="cofactor">
    <cofactor evidence="2">
        <name>Mg(2+)</name>
        <dbReference type="ChEBI" id="CHEBI:18420"/>
    </cofactor>
</comment>
<dbReference type="Gene3D" id="3.90.79.10">
    <property type="entry name" value="Nucleoside Triphosphate Pyrophosphohydrolase"/>
    <property type="match status" value="1"/>
</dbReference>
<evidence type="ECO:0000256" key="3">
    <source>
        <dbReference type="ARBA" id="ARBA00022723"/>
    </source>
</evidence>
<protein>
    <submittedName>
        <fullName evidence="8">NUDIX domain-containing protein</fullName>
    </submittedName>
</protein>
<keyword evidence="5" id="KW-0460">Magnesium</keyword>
<comment type="cofactor">
    <cofactor evidence="1">
        <name>Mn(2+)</name>
        <dbReference type="ChEBI" id="CHEBI:29035"/>
    </cofactor>
</comment>
<dbReference type="AlphaFoldDB" id="A0A1G4URD8"/>
<dbReference type="InterPro" id="IPR039121">
    <property type="entry name" value="NUDT19"/>
</dbReference>
<dbReference type="PANTHER" id="PTHR12318">
    <property type="entry name" value="TESTOSTERONE-REGULATED PROTEIN RP2"/>
    <property type="match status" value="1"/>
</dbReference>
<evidence type="ECO:0000256" key="5">
    <source>
        <dbReference type="ARBA" id="ARBA00022842"/>
    </source>
</evidence>
<evidence type="ECO:0000259" key="7">
    <source>
        <dbReference type="PROSITE" id="PS51462"/>
    </source>
</evidence>
<reference evidence="9" key="1">
    <citation type="submission" date="2016-10" db="EMBL/GenBank/DDBJ databases">
        <authorList>
            <person name="Varghese N."/>
            <person name="Submissions S."/>
        </authorList>
    </citation>
    <scope>NUCLEOTIDE SEQUENCE [LARGE SCALE GENOMIC DNA]</scope>
    <source>
        <strain evidence="9">CGMCC 1.1761</strain>
    </source>
</reference>
<name>A0A1G4URD8_9HYPH</name>
<evidence type="ECO:0000256" key="6">
    <source>
        <dbReference type="ARBA" id="ARBA00023211"/>
    </source>
</evidence>
<dbReference type="InterPro" id="IPR015797">
    <property type="entry name" value="NUDIX_hydrolase-like_dom_sf"/>
</dbReference>
<evidence type="ECO:0000256" key="4">
    <source>
        <dbReference type="ARBA" id="ARBA00022801"/>
    </source>
</evidence>
<organism evidence="8 9">
    <name type="scientific">Ancylobacter rudongensis</name>
    <dbReference type="NCBI Taxonomy" id="177413"/>
    <lineage>
        <taxon>Bacteria</taxon>
        <taxon>Pseudomonadati</taxon>
        <taxon>Pseudomonadota</taxon>
        <taxon>Alphaproteobacteria</taxon>
        <taxon>Hyphomicrobiales</taxon>
        <taxon>Xanthobacteraceae</taxon>
        <taxon>Ancylobacter</taxon>
    </lineage>
</organism>
<dbReference type="SUPFAM" id="SSF55811">
    <property type="entry name" value="Nudix"/>
    <property type="match status" value="1"/>
</dbReference>
<dbReference type="InterPro" id="IPR000086">
    <property type="entry name" value="NUDIX_hydrolase_dom"/>
</dbReference>
<dbReference type="GO" id="GO:0016818">
    <property type="term" value="F:hydrolase activity, acting on acid anhydrides, in phosphorus-containing anhydrides"/>
    <property type="evidence" value="ECO:0007669"/>
    <property type="project" value="InterPro"/>
</dbReference>
<dbReference type="RefSeq" id="WP_091444410.1">
    <property type="nucleotide sequence ID" value="NZ_FMTP01000011.1"/>
</dbReference>
<dbReference type="Proteomes" id="UP000198889">
    <property type="component" value="Unassembled WGS sequence"/>
</dbReference>
<dbReference type="PROSITE" id="PS51462">
    <property type="entry name" value="NUDIX"/>
    <property type="match status" value="1"/>
</dbReference>
<evidence type="ECO:0000256" key="2">
    <source>
        <dbReference type="ARBA" id="ARBA00001946"/>
    </source>
</evidence>
<evidence type="ECO:0000313" key="9">
    <source>
        <dbReference type="Proteomes" id="UP000198889"/>
    </source>
</evidence>
<dbReference type="STRING" id="177413.SAMN05660859_0195"/>
<dbReference type="PANTHER" id="PTHR12318:SF0">
    <property type="entry name" value="ACYL-COENZYME A DIPHOSPHATASE NUDT19"/>
    <property type="match status" value="1"/>
</dbReference>
<keyword evidence="3" id="KW-0479">Metal-binding</keyword>
<keyword evidence="9" id="KW-1185">Reference proteome</keyword>
<dbReference type="GO" id="GO:0046872">
    <property type="term" value="F:metal ion binding"/>
    <property type="evidence" value="ECO:0007669"/>
    <property type="project" value="UniProtKB-KW"/>
</dbReference>